<keyword evidence="1" id="KW-0812">Transmembrane</keyword>
<dbReference type="EMBL" id="CP061800">
    <property type="protein sequence ID" value="QTA88356.1"/>
    <property type="molecule type" value="Genomic_DNA"/>
</dbReference>
<dbReference type="KEGG" id="dmm:dnm_044000"/>
<evidence type="ECO:0000313" key="3">
    <source>
        <dbReference type="Proteomes" id="UP000663722"/>
    </source>
</evidence>
<dbReference type="AlphaFoldDB" id="A0A975BMT5"/>
<protein>
    <submittedName>
        <fullName evidence="2">Uncharacterized protein</fullName>
    </submittedName>
</protein>
<keyword evidence="3" id="KW-1185">Reference proteome</keyword>
<reference evidence="2" key="1">
    <citation type="journal article" date="2021" name="Microb. Physiol.">
        <title>Proteogenomic Insights into the Physiology of Marine, Sulfate-Reducing, Filamentous Desulfonema limicola and Desulfonema magnum.</title>
        <authorList>
            <person name="Schnaars V."/>
            <person name="Wohlbrand L."/>
            <person name="Scheve S."/>
            <person name="Hinrichs C."/>
            <person name="Reinhardt R."/>
            <person name="Rabus R."/>
        </authorList>
    </citation>
    <scope>NUCLEOTIDE SEQUENCE</scope>
    <source>
        <strain evidence="2">4be13</strain>
    </source>
</reference>
<keyword evidence="1" id="KW-1133">Transmembrane helix</keyword>
<dbReference type="Proteomes" id="UP000663722">
    <property type="component" value="Chromosome"/>
</dbReference>
<accession>A0A975BMT5</accession>
<keyword evidence="1" id="KW-0472">Membrane</keyword>
<gene>
    <name evidence="2" type="ORF">dnm_044000</name>
</gene>
<name>A0A975BMT5_9BACT</name>
<evidence type="ECO:0000313" key="2">
    <source>
        <dbReference type="EMBL" id="QTA88356.1"/>
    </source>
</evidence>
<organism evidence="2 3">
    <name type="scientific">Desulfonema magnum</name>
    <dbReference type="NCBI Taxonomy" id="45655"/>
    <lineage>
        <taxon>Bacteria</taxon>
        <taxon>Pseudomonadati</taxon>
        <taxon>Thermodesulfobacteriota</taxon>
        <taxon>Desulfobacteria</taxon>
        <taxon>Desulfobacterales</taxon>
        <taxon>Desulfococcaceae</taxon>
        <taxon>Desulfonema</taxon>
    </lineage>
</organism>
<proteinExistence type="predicted"/>
<evidence type="ECO:0000256" key="1">
    <source>
        <dbReference type="SAM" id="Phobius"/>
    </source>
</evidence>
<feature type="transmembrane region" description="Helical" evidence="1">
    <location>
        <begin position="61"/>
        <end position="83"/>
    </location>
</feature>
<sequence>MKAKKDISLWIKKGQKNFWRNFFQTAEEISGQTACLPMNRQAILYVFKIILLRRRKMYEPYFMCLQIWFISLFSYSILHLSVFTSLHNNFSTCSTGRKKCEPVFSFCEGCLFFLQGKHCTSSKIFS</sequence>